<comment type="cofactor">
    <cofactor evidence="17">
        <name>a monovalent cation</name>
        <dbReference type="ChEBI" id="CHEBI:60242"/>
    </cofactor>
    <text evidence="17">A monovalent cation.</text>
</comment>
<evidence type="ECO:0000256" key="10">
    <source>
        <dbReference type="ARBA" id="ARBA00022741"/>
    </source>
</evidence>
<keyword evidence="13 19" id="KW-0460">Magnesium</keyword>
<dbReference type="Proteomes" id="UP000286045">
    <property type="component" value="Unassembled WGS sequence"/>
</dbReference>
<feature type="compositionally biased region" description="Polar residues" evidence="20">
    <location>
        <begin position="367"/>
        <end position="377"/>
    </location>
</feature>
<accession>A0A439CNB2</accession>
<dbReference type="InterPro" id="IPR023600">
    <property type="entry name" value="Folylpolyglutamate_synth_euk"/>
</dbReference>
<comment type="subcellular location">
    <subcellularLocation>
        <location evidence="3">Cytoplasm</location>
    </subcellularLocation>
    <subcellularLocation>
        <location evidence="1">Mitochondrion inner membrane</location>
    </subcellularLocation>
    <subcellularLocation>
        <location evidence="2">Mitochondrion matrix</location>
    </subcellularLocation>
</comment>
<dbReference type="UniPathway" id="UPA00850"/>
<feature type="binding site" evidence="18">
    <location>
        <position position="394"/>
    </location>
    <ligand>
        <name>ATP</name>
        <dbReference type="ChEBI" id="CHEBI:30616"/>
    </ligand>
</feature>
<feature type="binding site" evidence="19">
    <location>
        <position position="116"/>
    </location>
    <ligand>
        <name>Mg(2+)</name>
        <dbReference type="ChEBI" id="CHEBI:18420"/>
        <label>1</label>
    </ligand>
</feature>
<feature type="region of interest" description="Disordered" evidence="20">
    <location>
        <begin position="352"/>
        <end position="377"/>
    </location>
</feature>
<dbReference type="PANTHER" id="PTHR11136:SF5">
    <property type="entry name" value="FOLYLPOLYGLUTAMATE SYNTHASE, MITOCHONDRIAL"/>
    <property type="match status" value="1"/>
</dbReference>
<keyword evidence="6" id="KW-0963">Cytoplasm</keyword>
<evidence type="ECO:0000256" key="6">
    <source>
        <dbReference type="ARBA" id="ARBA00022490"/>
    </source>
</evidence>
<evidence type="ECO:0000256" key="17">
    <source>
        <dbReference type="PIRNR" id="PIRNR038895"/>
    </source>
</evidence>
<dbReference type="GO" id="GO:0005829">
    <property type="term" value="C:cytosol"/>
    <property type="evidence" value="ECO:0007669"/>
    <property type="project" value="TreeGrafter"/>
</dbReference>
<keyword evidence="22" id="KW-1185">Reference proteome</keyword>
<keyword evidence="11" id="KW-0999">Mitochondrion inner membrane</keyword>
<evidence type="ECO:0000256" key="19">
    <source>
        <dbReference type="PIRSR" id="PIRSR038895-2"/>
    </source>
</evidence>
<gene>
    <name evidence="21" type="ORF">EKO27_g11454</name>
</gene>
<dbReference type="STRING" id="363999.A0A439CNB2"/>
<evidence type="ECO:0000256" key="2">
    <source>
        <dbReference type="ARBA" id="ARBA00004305"/>
    </source>
</evidence>
<evidence type="ECO:0000256" key="13">
    <source>
        <dbReference type="ARBA" id="ARBA00022842"/>
    </source>
</evidence>
<keyword evidence="8 17" id="KW-0436">Ligase</keyword>
<evidence type="ECO:0000256" key="4">
    <source>
        <dbReference type="ARBA" id="ARBA00005150"/>
    </source>
</evidence>
<reference evidence="21 22" key="1">
    <citation type="submission" date="2018-12" db="EMBL/GenBank/DDBJ databases">
        <title>Draft genome sequence of Xylaria grammica IHI A82.</title>
        <authorList>
            <person name="Buettner E."/>
            <person name="Kellner H."/>
        </authorList>
    </citation>
    <scope>NUCLEOTIDE SEQUENCE [LARGE SCALE GENOMIC DNA]</scope>
    <source>
        <strain evidence="21 22">IHI A82</strain>
    </source>
</reference>
<keyword evidence="14" id="KW-0496">Mitochondrion</keyword>
<keyword evidence="15" id="KW-0472">Membrane</keyword>
<dbReference type="GO" id="GO:0005759">
    <property type="term" value="C:mitochondrial matrix"/>
    <property type="evidence" value="ECO:0007669"/>
    <property type="project" value="UniProtKB-SubCell"/>
</dbReference>
<protein>
    <recommendedName>
        <fullName evidence="17">Folylpolyglutamate synthase</fullName>
        <ecNumber evidence="17">6.3.2.17</ecNumber>
    </recommendedName>
    <alternativeName>
        <fullName evidence="17">Folylpoly-gamma-glutamate synthetase</fullName>
    </alternativeName>
    <alternativeName>
        <fullName evidence="17">Tetrahydrofolylpolyglutamate synthase</fullName>
    </alternativeName>
</protein>
<dbReference type="GO" id="GO:0005524">
    <property type="term" value="F:ATP binding"/>
    <property type="evidence" value="ECO:0007669"/>
    <property type="project" value="UniProtKB-KW"/>
</dbReference>
<dbReference type="Gene3D" id="3.40.1190.10">
    <property type="entry name" value="Mur-like, catalytic domain"/>
    <property type="match status" value="1"/>
</dbReference>
<evidence type="ECO:0000256" key="1">
    <source>
        <dbReference type="ARBA" id="ARBA00004273"/>
    </source>
</evidence>
<feature type="binding site" evidence="19">
    <location>
        <position position="245"/>
    </location>
    <ligand>
        <name>Mg(2+)</name>
        <dbReference type="ChEBI" id="CHEBI:18420"/>
        <label>1</label>
    </ligand>
</feature>
<dbReference type="PROSITE" id="PS01012">
    <property type="entry name" value="FOLYLPOLYGLU_SYNT_2"/>
    <property type="match status" value="1"/>
</dbReference>
<dbReference type="EMBL" id="RYZI01000731">
    <property type="protein sequence ID" value="RWA03652.1"/>
    <property type="molecule type" value="Genomic_DNA"/>
</dbReference>
<evidence type="ECO:0000256" key="7">
    <source>
        <dbReference type="ARBA" id="ARBA00022563"/>
    </source>
</evidence>
<evidence type="ECO:0000256" key="18">
    <source>
        <dbReference type="PIRSR" id="PIRSR038895-1"/>
    </source>
</evidence>
<evidence type="ECO:0000256" key="3">
    <source>
        <dbReference type="ARBA" id="ARBA00004496"/>
    </source>
</evidence>
<evidence type="ECO:0000256" key="20">
    <source>
        <dbReference type="SAM" id="MobiDB-lite"/>
    </source>
</evidence>
<feature type="binding site" evidence="18">
    <location>
        <position position="410"/>
    </location>
    <ligand>
        <name>ATP</name>
        <dbReference type="ChEBI" id="CHEBI:30616"/>
    </ligand>
</feature>
<keyword evidence="10 18" id="KW-0547">Nucleotide-binding</keyword>
<evidence type="ECO:0000256" key="16">
    <source>
        <dbReference type="ARBA" id="ARBA00047493"/>
    </source>
</evidence>
<evidence type="ECO:0000313" key="22">
    <source>
        <dbReference type="Proteomes" id="UP000286045"/>
    </source>
</evidence>
<evidence type="ECO:0000256" key="15">
    <source>
        <dbReference type="ARBA" id="ARBA00023136"/>
    </source>
</evidence>
<keyword evidence="7 17" id="KW-0554">One-carbon metabolism</keyword>
<comment type="similarity">
    <text evidence="5 17">Belongs to the folylpolyglutamate synthase family.</text>
</comment>
<evidence type="ECO:0000256" key="11">
    <source>
        <dbReference type="ARBA" id="ARBA00022792"/>
    </source>
</evidence>
<dbReference type="InterPro" id="IPR001645">
    <property type="entry name" value="Folylpolyglutamate_synth"/>
</dbReference>
<dbReference type="InterPro" id="IPR036615">
    <property type="entry name" value="Mur_ligase_C_dom_sf"/>
</dbReference>
<dbReference type="NCBIfam" id="TIGR01499">
    <property type="entry name" value="folC"/>
    <property type="match status" value="1"/>
</dbReference>
<dbReference type="GO" id="GO:0005743">
    <property type="term" value="C:mitochondrial inner membrane"/>
    <property type="evidence" value="ECO:0007669"/>
    <property type="project" value="UniProtKB-SubCell"/>
</dbReference>
<evidence type="ECO:0000256" key="14">
    <source>
        <dbReference type="ARBA" id="ARBA00023128"/>
    </source>
</evidence>
<sequence>MARTYESALSHLAALQSNRAITSLFSPPTIPASPLPPDAVASKAPKQDLNALAIPEMLAWLQRAGLSQDDLAAKLRCIHVAGTKGKGSVCAYLTALLARGDEDIRGVAGKVGTYTSPHLVSVRERIAIDGSPISRDLFARYFFEVWDACTEAARAELAAQQAGRPDGVNGRAGEAKAVSEEELQGPATKPFYFRFLTIVALRAFLGEGVRSAVIECGIGGEYDSTNVLPPSSITASVVTQLGIDHVGMLGGTLPEIAWHKAGVCKPGRKCFTRKLEGKGSTEAVVTAQKTMQVLRQRAQEKGAALVEVADGDVERWGGINASDNAAGSLEGGFQKYNQALAVHAAREHLRVLASESSSNSSEGGQRADTTTNESLHNIPSSFTSALQYARLRGRCETREDEHAPITWLIDGAHTAESLTEVARWFAGKISQYTSKARAILLFNQQDRDAAKLVSGLLEDIKANAVTPTDQGETTIFTHAVFSRNDLKPRVISSDNGEETEPERDLSVQKAAAEALRAIFLATSTSALDNVADAVAEVRALASRNDGERTMVLATGSLHLVGALLRTLEPDAKD</sequence>
<comment type="pathway">
    <text evidence="4 17">Cofactor biosynthesis; tetrahydrofolylpolyglutamate biosynthesis.</text>
</comment>
<dbReference type="SUPFAM" id="SSF53244">
    <property type="entry name" value="MurD-like peptide ligases, peptide-binding domain"/>
    <property type="match status" value="1"/>
</dbReference>
<dbReference type="GO" id="GO:0046872">
    <property type="term" value="F:metal ion binding"/>
    <property type="evidence" value="ECO:0007669"/>
    <property type="project" value="UniProtKB-KW"/>
</dbReference>
<dbReference type="PIRSF" id="PIRSF038895">
    <property type="entry name" value="FPGS"/>
    <property type="match status" value="1"/>
</dbReference>
<comment type="caution">
    <text evidence="21">The sequence shown here is derived from an EMBL/GenBank/DDBJ whole genome shotgun (WGS) entry which is preliminary data.</text>
</comment>
<evidence type="ECO:0000313" key="21">
    <source>
        <dbReference type="EMBL" id="RWA03652.1"/>
    </source>
</evidence>
<comment type="function">
    <text evidence="17">Catalyzes conversion of folates to polyglutamate derivatives allowing concentration of folate compounds in the cell and the intracellular retention of these cofactors, which are important substrates for most of the folate-dependent enzymes that are involved in one-carbon transfer reactions involved in purine, pyrimidine and amino acid synthesis.</text>
</comment>
<dbReference type="SUPFAM" id="SSF53623">
    <property type="entry name" value="MurD-like peptide ligases, catalytic domain"/>
    <property type="match status" value="1"/>
</dbReference>
<organism evidence="21 22">
    <name type="scientific">Xylaria grammica</name>
    <dbReference type="NCBI Taxonomy" id="363999"/>
    <lineage>
        <taxon>Eukaryota</taxon>
        <taxon>Fungi</taxon>
        <taxon>Dikarya</taxon>
        <taxon>Ascomycota</taxon>
        <taxon>Pezizomycotina</taxon>
        <taxon>Sordariomycetes</taxon>
        <taxon>Xylariomycetidae</taxon>
        <taxon>Xylariales</taxon>
        <taxon>Xylariaceae</taxon>
        <taxon>Xylaria</taxon>
    </lineage>
</organism>
<dbReference type="InterPro" id="IPR018109">
    <property type="entry name" value="Folylpolyglutamate_synth_CS"/>
</dbReference>
<name>A0A439CNB2_9PEZI</name>
<evidence type="ECO:0000256" key="9">
    <source>
        <dbReference type="ARBA" id="ARBA00022723"/>
    </source>
</evidence>
<feature type="binding site" evidence="19">
    <location>
        <position position="215"/>
    </location>
    <ligand>
        <name>Mg(2+)</name>
        <dbReference type="ChEBI" id="CHEBI:18420"/>
        <label>1</label>
    </ligand>
</feature>
<dbReference type="AlphaFoldDB" id="A0A439CNB2"/>
<dbReference type="PANTHER" id="PTHR11136">
    <property type="entry name" value="FOLYLPOLYGLUTAMATE SYNTHASE-RELATED"/>
    <property type="match status" value="1"/>
</dbReference>
<dbReference type="GO" id="GO:0006730">
    <property type="term" value="P:one-carbon metabolic process"/>
    <property type="evidence" value="ECO:0007669"/>
    <property type="project" value="UniProtKB-KW"/>
</dbReference>
<evidence type="ECO:0000256" key="8">
    <source>
        <dbReference type="ARBA" id="ARBA00022598"/>
    </source>
</evidence>
<evidence type="ECO:0000256" key="12">
    <source>
        <dbReference type="ARBA" id="ARBA00022840"/>
    </source>
</evidence>
<comment type="catalytic activity">
    <reaction evidence="16 17">
        <text>(6S)-5,6,7,8-tetrahydrofolyl-(gamma-L-Glu)(n) + L-glutamate + ATP = (6S)-5,6,7,8-tetrahydrofolyl-(gamma-L-Glu)(n+1) + ADP + phosphate + H(+)</text>
        <dbReference type="Rhea" id="RHEA:10580"/>
        <dbReference type="Rhea" id="RHEA-COMP:14738"/>
        <dbReference type="Rhea" id="RHEA-COMP:14740"/>
        <dbReference type="ChEBI" id="CHEBI:15378"/>
        <dbReference type="ChEBI" id="CHEBI:29985"/>
        <dbReference type="ChEBI" id="CHEBI:30616"/>
        <dbReference type="ChEBI" id="CHEBI:43474"/>
        <dbReference type="ChEBI" id="CHEBI:141005"/>
        <dbReference type="ChEBI" id="CHEBI:456216"/>
        <dbReference type="EC" id="6.3.2.17"/>
    </reaction>
</comment>
<dbReference type="InterPro" id="IPR036565">
    <property type="entry name" value="Mur-like_cat_sf"/>
</dbReference>
<keyword evidence="12 18" id="KW-0067">ATP-binding</keyword>
<dbReference type="Gene3D" id="3.90.190.20">
    <property type="entry name" value="Mur ligase, C-terminal domain"/>
    <property type="match status" value="1"/>
</dbReference>
<dbReference type="EC" id="6.3.2.17" evidence="17"/>
<dbReference type="GO" id="GO:0004326">
    <property type="term" value="F:tetrahydrofolylpolyglutamate synthase activity"/>
    <property type="evidence" value="ECO:0007669"/>
    <property type="project" value="UniProtKB-EC"/>
</dbReference>
<keyword evidence="9 19" id="KW-0479">Metal-binding</keyword>
<evidence type="ECO:0000256" key="5">
    <source>
        <dbReference type="ARBA" id="ARBA00008276"/>
    </source>
</evidence>
<proteinExistence type="inferred from homology"/>